<dbReference type="SMART" id="SM00448">
    <property type="entry name" value="REC"/>
    <property type="match status" value="1"/>
</dbReference>
<dbReference type="Pfam" id="PF00072">
    <property type="entry name" value="Response_reg"/>
    <property type="match status" value="1"/>
</dbReference>
<keyword evidence="8" id="KW-0472">Membrane</keyword>
<dbReference type="Pfam" id="PF12833">
    <property type="entry name" value="HTH_18"/>
    <property type="match status" value="1"/>
</dbReference>
<dbReference type="Pfam" id="PF07495">
    <property type="entry name" value="Y_Y_Y"/>
    <property type="match status" value="1"/>
</dbReference>
<dbReference type="InterPro" id="IPR011110">
    <property type="entry name" value="Reg_prop"/>
</dbReference>
<evidence type="ECO:0000259" key="11">
    <source>
        <dbReference type="PROSITE" id="PS50109"/>
    </source>
</evidence>
<gene>
    <name evidence="13" type="ORF">H6H04_12835</name>
</gene>
<dbReference type="Proteomes" id="UP000607435">
    <property type="component" value="Unassembled WGS sequence"/>
</dbReference>
<dbReference type="PROSITE" id="PS50109">
    <property type="entry name" value="HIS_KIN"/>
    <property type="match status" value="1"/>
</dbReference>
<dbReference type="InterPro" id="IPR013783">
    <property type="entry name" value="Ig-like_fold"/>
</dbReference>
<evidence type="ECO:0000256" key="2">
    <source>
        <dbReference type="ARBA" id="ARBA00012438"/>
    </source>
</evidence>
<evidence type="ECO:0000256" key="5">
    <source>
        <dbReference type="ARBA" id="ARBA00023125"/>
    </source>
</evidence>
<dbReference type="SUPFAM" id="SSF47384">
    <property type="entry name" value="Homodimeric domain of signal transducing histidine kinase"/>
    <property type="match status" value="1"/>
</dbReference>
<dbReference type="SUPFAM" id="SSF55874">
    <property type="entry name" value="ATPase domain of HSP90 chaperone/DNA topoisomerase II/histidine kinase"/>
    <property type="match status" value="1"/>
</dbReference>
<dbReference type="Gene3D" id="2.60.40.10">
    <property type="entry name" value="Immunoglobulins"/>
    <property type="match status" value="1"/>
</dbReference>
<keyword evidence="5" id="KW-0238">DNA-binding</keyword>
<feature type="domain" description="Response regulatory" evidence="12">
    <location>
        <begin position="1043"/>
        <end position="1158"/>
    </location>
</feature>
<comment type="catalytic activity">
    <reaction evidence="1">
        <text>ATP + protein L-histidine = ADP + protein N-phospho-L-histidine.</text>
        <dbReference type="EC" id="2.7.13.3"/>
    </reaction>
</comment>
<dbReference type="InterPro" id="IPR036890">
    <property type="entry name" value="HATPase_C_sf"/>
</dbReference>
<dbReference type="InterPro" id="IPR009057">
    <property type="entry name" value="Homeodomain-like_sf"/>
</dbReference>
<feature type="signal peptide" evidence="9">
    <location>
        <begin position="1"/>
        <end position="22"/>
    </location>
</feature>
<dbReference type="CDD" id="cd00082">
    <property type="entry name" value="HisKA"/>
    <property type="match status" value="1"/>
</dbReference>
<reference evidence="13 14" key="1">
    <citation type="submission" date="2020-08" db="EMBL/GenBank/DDBJ databases">
        <title>Winogradskyella ouciana sp. nov., isolated from the hadal seawater of the Mariana Trench.</title>
        <authorList>
            <person name="He X."/>
        </authorList>
    </citation>
    <scope>NUCLEOTIDE SEQUENCE [LARGE SCALE GENOMIC DNA]</scope>
    <source>
        <strain evidence="13 14">KCTC 22026</strain>
    </source>
</reference>
<proteinExistence type="predicted"/>
<keyword evidence="3 7" id="KW-0597">Phosphoprotein</keyword>
<feature type="domain" description="HTH araC/xylS-type" evidence="10">
    <location>
        <begin position="1189"/>
        <end position="1288"/>
    </location>
</feature>
<dbReference type="Gene3D" id="3.40.50.2300">
    <property type="match status" value="1"/>
</dbReference>
<dbReference type="Gene3D" id="2.130.10.10">
    <property type="entry name" value="YVTN repeat-like/Quinoprotein amine dehydrogenase"/>
    <property type="match status" value="2"/>
</dbReference>
<dbReference type="SUPFAM" id="SSF52172">
    <property type="entry name" value="CheY-like"/>
    <property type="match status" value="1"/>
</dbReference>
<feature type="domain" description="Histidine kinase" evidence="11">
    <location>
        <begin position="801"/>
        <end position="1013"/>
    </location>
</feature>
<dbReference type="PROSITE" id="PS50110">
    <property type="entry name" value="RESPONSE_REGULATORY"/>
    <property type="match status" value="1"/>
</dbReference>
<name>A0ABR6Y3J7_9FLAO</name>
<organism evidence="13 14">
    <name type="scientific">Winogradskyella echinorum</name>
    <dbReference type="NCBI Taxonomy" id="538189"/>
    <lineage>
        <taxon>Bacteria</taxon>
        <taxon>Pseudomonadati</taxon>
        <taxon>Bacteroidota</taxon>
        <taxon>Flavobacteriia</taxon>
        <taxon>Flavobacteriales</taxon>
        <taxon>Flavobacteriaceae</taxon>
        <taxon>Winogradskyella</taxon>
    </lineage>
</organism>
<dbReference type="InterPro" id="IPR003594">
    <property type="entry name" value="HATPase_dom"/>
</dbReference>
<dbReference type="Pfam" id="PF02518">
    <property type="entry name" value="HATPase_c"/>
    <property type="match status" value="1"/>
</dbReference>
<dbReference type="InterPro" id="IPR011006">
    <property type="entry name" value="CheY-like_superfamily"/>
</dbReference>
<dbReference type="InterPro" id="IPR015943">
    <property type="entry name" value="WD40/YVTN_repeat-like_dom_sf"/>
</dbReference>
<evidence type="ECO:0000256" key="9">
    <source>
        <dbReference type="SAM" id="SignalP"/>
    </source>
</evidence>
<dbReference type="SMART" id="SM00387">
    <property type="entry name" value="HATPase_c"/>
    <property type="match status" value="1"/>
</dbReference>
<evidence type="ECO:0000256" key="6">
    <source>
        <dbReference type="ARBA" id="ARBA00023163"/>
    </source>
</evidence>
<dbReference type="Gene3D" id="1.10.287.130">
    <property type="match status" value="1"/>
</dbReference>
<keyword evidence="8" id="KW-1133">Transmembrane helix</keyword>
<dbReference type="Gene3D" id="1.10.10.60">
    <property type="entry name" value="Homeodomain-like"/>
    <property type="match status" value="1"/>
</dbReference>
<dbReference type="InterPro" id="IPR005467">
    <property type="entry name" value="His_kinase_dom"/>
</dbReference>
<dbReference type="SMART" id="SM00342">
    <property type="entry name" value="HTH_ARAC"/>
    <property type="match status" value="1"/>
</dbReference>
<comment type="caution">
    <text evidence="13">The sequence shown here is derived from an EMBL/GenBank/DDBJ whole genome shotgun (WGS) entry which is preliminary data.</text>
</comment>
<accession>A0ABR6Y3J7</accession>
<sequence>MIINRVKLFFLCLLIPVSLLFAQESKQFSFRSVTVNEGLSQNSVVSITQDSIGYMWFATQDGLNKYDGRDFTHFNKQYQDVTRSNYTQLGQLLSDSYGDLWSYSSNEIIEKYNYTSKVFDSITSIHNATVMHRKDSETLWVGTLDKGLVTINIKTQKTKSIFKEQLYNSSVFEIQAIDNSLYLGTSIGIFKIDNELISHIASTDNFAVSSIIKYGENIIFGTYNKGIHAINVKSNNLSHTLLTNKLPNNLNIQDIFLDSKSRLWIATYGDGLYLLDTDQKLLNFKANKEDPFALHYNDILKIYEDITGNIWFGSEGAGLSYYDEHLVKFNTITSKQVPENVSVDVVRSITVDANNIMWLGTSGKGLTRIERANKLYKTFTTHNSELSSNRVMSLLFTDNKLWIGHQSNGLQILKPNGEFQSFPELNNYAIWKIYKDANANIWLCTRTAGLIKFDKNHGIIETYNSNNSKLSNNIRTIEQGKDNKLWIGTDVDGLYKLDCTTKNIEKIDKFDDKIKSLNYFNGVLWIGTNGNGIKSIDEETLKVKDYDFEYGLANNVIYGLLRDDNDNFWASTNKGIARFNPNDPFKHYVENFTIVNGLQAYEFNTGAYFKAVDGQFYFGGIEGVNWFDPEKITYNQSKPKTTISKFEVFGKEKKLYDDLVFAHNQNTITFTFSSLHFSHPEKNTYSYILENHDKDWSDSNIKNFAHYTNLPPNDYTFKVISSNYEGIWNKEPTTVSFKILKPWYATNLALITYSLLIVLLLYGVYSYFKFKWKLETQVKLEHAEAERLRQLDNFKTKLYTNISHEFRTPLTLISGPIDKQLASKTINQKNKQELLVVKQNALRLLGLVNQMMDLSLIDAGQIKLKVEKGNLGIILKQLVSAFQYKAKEKDIKIESNIDDLHNCWFDKDIVEKIGSNLLSNAIKYSPKESTVYFSAQQQNDQLQLSVINQNNTIKADKLGQLFQRFYQDNEASEGVGVGLALVKDLVTLSKGTILANTLDDHKIQFNITLPITKDAFEEYELIKLDKPEIENINNTTTINERPTLIIIDDKKDILNFVASIFEENYNVIKTTKSSEGLQIVKKQLPDLVISDIMMPEINGIELCNQLKSDTLTSHIPIVLLTAKVTQEQQREGLETGADAYVTKPFNADILKVRVNKLIEMREQLKQRFIEQPILTKELEVTSVEAEFMQRLKEVLDTNIVDPEFTSDAFSKYMLMSRTQLHRKLKAIVGMTTSEFIRSQRMLLARDILKKQNISISEAAYLVGFNSVSYFIKCFKKSYNETPSQFIAKFNP</sequence>
<dbReference type="Gene3D" id="3.30.565.10">
    <property type="entry name" value="Histidine kinase-like ATPase, C-terminal domain"/>
    <property type="match status" value="1"/>
</dbReference>
<dbReference type="PANTHER" id="PTHR43547:SF2">
    <property type="entry name" value="HYBRID SIGNAL TRANSDUCTION HISTIDINE KINASE C"/>
    <property type="match status" value="1"/>
</dbReference>
<dbReference type="InterPro" id="IPR018062">
    <property type="entry name" value="HTH_AraC-typ_CS"/>
</dbReference>
<keyword evidence="6" id="KW-0804">Transcription</keyword>
<evidence type="ECO:0000256" key="7">
    <source>
        <dbReference type="PROSITE-ProRule" id="PRU00169"/>
    </source>
</evidence>
<dbReference type="EMBL" id="JACOME010000003">
    <property type="protein sequence ID" value="MBC3847275.1"/>
    <property type="molecule type" value="Genomic_DNA"/>
</dbReference>
<dbReference type="Pfam" id="PF00512">
    <property type="entry name" value="HisKA"/>
    <property type="match status" value="1"/>
</dbReference>
<evidence type="ECO:0000256" key="4">
    <source>
        <dbReference type="ARBA" id="ARBA00023015"/>
    </source>
</evidence>
<evidence type="ECO:0000313" key="13">
    <source>
        <dbReference type="EMBL" id="MBC3847275.1"/>
    </source>
</evidence>
<evidence type="ECO:0000259" key="12">
    <source>
        <dbReference type="PROSITE" id="PS50110"/>
    </source>
</evidence>
<dbReference type="SUPFAM" id="SSF63829">
    <property type="entry name" value="Calcium-dependent phosphotriesterase"/>
    <property type="match status" value="2"/>
</dbReference>
<dbReference type="InterPro" id="IPR011123">
    <property type="entry name" value="Y_Y_Y"/>
</dbReference>
<protein>
    <recommendedName>
        <fullName evidence="2">histidine kinase</fullName>
        <ecNumber evidence="2">2.7.13.3</ecNumber>
    </recommendedName>
</protein>
<feature type="modified residue" description="4-aspartylphosphate" evidence="7">
    <location>
        <position position="1091"/>
    </location>
</feature>
<evidence type="ECO:0000256" key="3">
    <source>
        <dbReference type="ARBA" id="ARBA00022553"/>
    </source>
</evidence>
<dbReference type="PROSITE" id="PS00041">
    <property type="entry name" value="HTH_ARAC_FAMILY_1"/>
    <property type="match status" value="1"/>
</dbReference>
<evidence type="ECO:0000256" key="8">
    <source>
        <dbReference type="SAM" id="Phobius"/>
    </source>
</evidence>
<dbReference type="RefSeq" id="WP_186846387.1">
    <property type="nucleotide sequence ID" value="NZ_JACOME010000003.1"/>
</dbReference>
<evidence type="ECO:0000256" key="1">
    <source>
        <dbReference type="ARBA" id="ARBA00000085"/>
    </source>
</evidence>
<dbReference type="SUPFAM" id="SSF46689">
    <property type="entry name" value="Homeodomain-like"/>
    <property type="match status" value="1"/>
</dbReference>
<dbReference type="InterPro" id="IPR018060">
    <property type="entry name" value="HTH_AraC"/>
</dbReference>
<dbReference type="CDD" id="cd17574">
    <property type="entry name" value="REC_OmpR"/>
    <property type="match status" value="1"/>
</dbReference>
<dbReference type="InterPro" id="IPR036097">
    <property type="entry name" value="HisK_dim/P_sf"/>
</dbReference>
<keyword evidence="14" id="KW-1185">Reference proteome</keyword>
<evidence type="ECO:0000313" key="14">
    <source>
        <dbReference type="Proteomes" id="UP000607435"/>
    </source>
</evidence>
<dbReference type="Pfam" id="PF07494">
    <property type="entry name" value="Reg_prop"/>
    <property type="match status" value="3"/>
</dbReference>
<keyword evidence="9" id="KW-0732">Signal</keyword>
<dbReference type="PANTHER" id="PTHR43547">
    <property type="entry name" value="TWO-COMPONENT HISTIDINE KINASE"/>
    <property type="match status" value="1"/>
</dbReference>
<dbReference type="PROSITE" id="PS01124">
    <property type="entry name" value="HTH_ARAC_FAMILY_2"/>
    <property type="match status" value="1"/>
</dbReference>
<feature type="transmembrane region" description="Helical" evidence="8">
    <location>
        <begin position="743"/>
        <end position="765"/>
    </location>
</feature>
<keyword evidence="8" id="KW-0812">Transmembrane</keyword>
<dbReference type="EC" id="2.7.13.3" evidence="2"/>
<evidence type="ECO:0000259" key="10">
    <source>
        <dbReference type="PROSITE" id="PS01124"/>
    </source>
</evidence>
<feature type="chain" id="PRO_5045910987" description="histidine kinase" evidence="9">
    <location>
        <begin position="23"/>
        <end position="1291"/>
    </location>
</feature>
<dbReference type="InterPro" id="IPR003661">
    <property type="entry name" value="HisK_dim/P_dom"/>
</dbReference>
<keyword evidence="4" id="KW-0805">Transcription regulation</keyword>
<dbReference type="SMART" id="SM00388">
    <property type="entry name" value="HisKA"/>
    <property type="match status" value="1"/>
</dbReference>
<dbReference type="InterPro" id="IPR001789">
    <property type="entry name" value="Sig_transdc_resp-reg_receiver"/>
</dbReference>